<feature type="domain" description="HTH marR-type" evidence="4">
    <location>
        <begin position="34"/>
        <end position="167"/>
    </location>
</feature>
<dbReference type="PROSITE" id="PS50995">
    <property type="entry name" value="HTH_MARR_2"/>
    <property type="match status" value="1"/>
</dbReference>
<keyword evidence="6" id="KW-1185">Reference proteome</keyword>
<evidence type="ECO:0000256" key="1">
    <source>
        <dbReference type="ARBA" id="ARBA00023015"/>
    </source>
</evidence>
<dbReference type="EMBL" id="JBBKZU010000006">
    <property type="protein sequence ID" value="MEJ8812467.1"/>
    <property type="molecule type" value="Genomic_DNA"/>
</dbReference>
<dbReference type="InterPro" id="IPR000835">
    <property type="entry name" value="HTH_MarR-typ"/>
</dbReference>
<evidence type="ECO:0000256" key="2">
    <source>
        <dbReference type="ARBA" id="ARBA00023125"/>
    </source>
</evidence>
<keyword evidence="1" id="KW-0805">Transcription regulation</keyword>
<dbReference type="RefSeq" id="WP_340357728.1">
    <property type="nucleotide sequence ID" value="NZ_JBBKZU010000006.1"/>
</dbReference>
<dbReference type="Gene3D" id="1.10.10.10">
    <property type="entry name" value="Winged helix-like DNA-binding domain superfamily/Winged helix DNA-binding domain"/>
    <property type="match status" value="1"/>
</dbReference>
<dbReference type="InterPro" id="IPR023187">
    <property type="entry name" value="Tscrpt_reg_MarR-type_CS"/>
</dbReference>
<dbReference type="PRINTS" id="PR00598">
    <property type="entry name" value="HTHMARR"/>
</dbReference>
<dbReference type="Proteomes" id="UP001365846">
    <property type="component" value="Unassembled WGS sequence"/>
</dbReference>
<keyword evidence="2" id="KW-0238">DNA-binding</keyword>
<dbReference type="SMART" id="SM00347">
    <property type="entry name" value="HTH_MARR"/>
    <property type="match status" value="1"/>
</dbReference>
<dbReference type="PANTHER" id="PTHR33164:SF43">
    <property type="entry name" value="HTH-TYPE TRANSCRIPTIONAL REPRESSOR YETL"/>
    <property type="match status" value="1"/>
</dbReference>
<name>A0ABU8VFN2_9BURK</name>
<dbReference type="InterPro" id="IPR039422">
    <property type="entry name" value="MarR/SlyA-like"/>
</dbReference>
<protein>
    <submittedName>
        <fullName evidence="5">MarR family transcriptional regulator</fullName>
    </submittedName>
</protein>
<dbReference type="PROSITE" id="PS01117">
    <property type="entry name" value="HTH_MARR_1"/>
    <property type="match status" value="1"/>
</dbReference>
<gene>
    <name evidence="5" type="ORF">WKW77_15385</name>
</gene>
<dbReference type="InterPro" id="IPR036388">
    <property type="entry name" value="WH-like_DNA-bd_sf"/>
</dbReference>
<dbReference type="SUPFAM" id="SSF46785">
    <property type="entry name" value="Winged helix' DNA-binding domain"/>
    <property type="match status" value="1"/>
</dbReference>
<accession>A0ABU8VFN2</accession>
<dbReference type="PANTHER" id="PTHR33164">
    <property type="entry name" value="TRANSCRIPTIONAL REGULATOR, MARR FAMILY"/>
    <property type="match status" value="1"/>
</dbReference>
<keyword evidence="3" id="KW-0804">Transcription</keyword>
<reference evidence="5 6" key="1">
    <citation type="submission" date="2024-03" db="EMBL/GenBank/DDBJ databases">
        <title>Novel species of the genus Variovorax.</title>
        <authorList>
            <person name="Liu Q."/>
            <person name="Xin Y.-H."/>
        </authorList>
    </citation>
    <scope>NUCLEOTIDE SEQUENCE [LARGE SCALE GENOMIC DNA]</scope>
    <source>
        <strain evidence="5 6">KACC 18899</strain>
    </source>
</reference>
<dbReference type="Pfam" id="PF01047">
    <property type="entry name" value="MarR"/>
    <property type="match status" value="1"/>
</dbReference>
<proteinExistence type="predicted"/>
<evidence type="ECO:0000259" key="4">
    <source>
        <dbReference type="PROSITE" id="PS50995"/>
    </source>
</evidence>
<organism evidence="5 6">
    <name type="scientific">Variovorax ureilyticus</name>
    <dbReference type="NCBI Taxonomy" id="1836198"/>
    <lineage>
        <taxon>Bacteria</taxon>
        <taxon>Pseudomonadati</taxon>
        <taxon>Pseudomonadota</taxon>
        <taxon>Betaproteobacteria</taxon>
        <taxon>Burkholderiales</taxon>
        <taxon>Comamonadaceae</taxon>
        <taxon>Variovorax</taxon>
    </lineage>
</organism>
<evidence type="ECO:0000313" key="6">
    <source>
        <dbReference type="Proteomes" id="UP001365846"/>
    </source>
</evidence>
<comment type="caution">
    <text evidence="5">The sequence shown here is derived from an EMBL/GenBank/DDBJ whole genome shotgun (WGS) entry which is preliminary data.</text>
</comment>
<sequence>MPESKSSEYTLAESPPGEPRAVKAFYKAENYRSEESIGYLMRRIMTAVGQSVESLMCEPGSPTYPQWVPLHKLHMGQATTVAELARECELDTGAMTRLLDRLEAKGLCRRVRSVSDRRVVNIELTDEGRAAAKQVPHLLCRVQNEHLAGFSDEEWEQLKSYLRRILDNAQAISARKEKNDSSSS</sequence>
<dbReference type="InterPro" id="IPR036390">
    <property type="entry name" value="WH_DNA-bd_sf"/>
</dbReference>
<evidence type="ECO:0000313" key="5">
    <source>
        <dbReference type="EMBL" id="MEJ8812467.1"/>
    </source>
</evidence>
<evidence type="ECO:0000256" key="3">
    <source>
        <dbReference type="ARBA" id="ARBA00023163"/>
    </source>
</evidence>